<name>A0ABW5E162_9BACT</name>
<evidence type="ECO:0000313" key="2">
    <source>
        <dbReference type="EMBL" id="MFD2274983.1"/>
    </source>
</evidence>
<organism evidence="2 3">
    <name type="scientific">Rubritalea spongiae</name>
    <dbReference type="NCBI Taxonomy" id="430797"/>
    <lineage>
        <taxon>Bacteria</taxon>
        <taxon>Pseudomonadati</taxon>
        <taxon>Verrucomicrobiota</taxon>
        <taxon>Verrucomicrobiia</taxon>
        <taxon>Verrucomicrobiales</taxon>
        <taxon>Rubritaleaceae</taxon>
        <taxon>Rubritalea</taxon>
    </lineage>
</organism>
<feature type="domain" description="DUF5069" evidence="1">
    <location>
        <begin position="6"/>
        <end position="140"/>
    </location>
</feature>
<comment type="caution">
    <text evidence="2">The sequence shown here is derived from an EMBL/GenBank/DDBJ whole genome shotgun (WGS) entry which is preliminary data.</text>
</comment>
<dbReference type="InterPro" id="IPR031849">
    <property type="entry name" value="DUF5069"/>
</dbReference>
<protein>
    <submittedName>
        <fullName evidence="2">DUF5069 domain-containing protein</fullName>
    </submittedName>
</protein>
<dbReference type="RefSeq" id="WP_377096157.1">
    <property type="nucleotide sequence ID" value="NZ_JBHSJM010000001.1"/>
</dbReference>
<gene>
    <name evidence="2" type="ORF">ACFSQZ_00745</name>
</gene>
<accession>A0ABW5E162</accession>
<proteinExistence type="predicted"/>
<keyword evidence="3" id="KW-1185">Reference proteome</keyword>
<dbReference type="Proteomes" id="UP001597297">
    <property type="component" value="Unassembled WGS sequence"/>
</dbReference>
<evidence type="ECO:0000259" key="1">
    <source>
        <dbReference type="Pfam" id="PF16798"/>
    </source>
</evidence>
<evidence type="ECO:0000313" key="3">
    <source>
        <dbReference type="Proteomes" id="UP001597297"/>
    </source>
</evidence>
<dbReference type="Pfam" id="PF16798">
    <property type="entry name" value="DUF5069"/>
    <property type="match status" value="1"/>
</dbReference>
<reference evidence="3" key="1">
    <citation type="journal article" date="2019" name="Int. J. Syst. Evol. Microbiol.">
        <title>The Global Catalogue of Microorganisms (GCM) 10K type strain sequencing project: providing services to taxonomists for standard genome sequencing and annotation.</title>
        <authorList>
            <consortium name="The Broad Institute Genomics Platform"/>
            <consortium name="The Broad Institute Genome Sequencing Center for Infectious Disease"/>
            <person name="Wu L."/>
            <person name="Ma J."/>
        </authorList>
    </citation>
    <scope>NUCLEOTIDE SEQUENCE [LARGE SCALE GENOMIC DNA]</scope>
    <source>
        <strain evidence="3">JCM 16545</strain>
    </source>
</reference>
<sequence>MSDTRDFPCSCKAEIDGLPYFLRMCDKIRMYAAGELHADYHNNMGRAMDLWTCQLLQVEYADLVKYIIETGADDRAALDWCYANGVKPESPVLEWWLSHIRNCGYRDVLSERLEMRKAEAGLGHRDDITTFFDFMDVEEGY</sequence>
<dbReference type="EMBL" id="JBHUJC010000001">
    <property type="protein sequence ID" value="MFD2274983.1"/>
    <property type="molecule type" value="Genomic_DNA"/>
</dbReference>